<dbReference type="FunFam" id="3.80.10.10:FF:000383">
    <property type="entry name" value="Leucine-rich repeat receptor protein kinase EMS1"/>
    <property type="match status" value="1"/>
</dbReference>
<dbReference type="GO" id="GO:0016020">
    <property type="term" value="C:membrane"/>
    <property type="evidence" value="ECO:0007669"/>
    <property type="project" value="UniProtKB-SubCell"/>
</dbReference>
<dbReference type="EMBL" id="CM007387">
    <property type="protein sequence ID" value="ONK65202.1"/>
    <property type="molecule type" value="Genomic_DNA"/>
</dbReference>
<dbReference type="Pfam" id="PF07714">
    <property type="entry name" value="PK_Tyr_Ser-Thr"/>
    <property type="match status" value="1"/>
</dbReference>
<keyword evidence="3" id="KW-0812">Transmembrane</keyword>
<keyword evidence="4" id="KW-0677">Repeat</keyword>
<dbReference type="GO" id="GO:0004672">
    <property type="term" value="F:protein kinase activity"/>
    <property type="evidence" value="ECO:0007669"/>
    <property type="project" value="InterPro"/>
</dbReference>
<dbReference type="InterPro" id="IPR024336">
    <property type="entry name" value="tRNA_splic_suSen54_N"/>
</dbReference>
<evidence type="ECO:0000256" key="6">
    <source>
        <dbReference type="ARBA" id="ARBA00023136"/>
    </source>
</evidence>
<feature type="compositionally biased region" description="Polar residues" evidence="7">
    <location>
        <begin position="25"/>
        <end position="34"/>
    </location>
</feature>
<sequence>MAASTRSDGRGVQEEEGEEHHKNPFLSSITTKPSSSKLQFRKEVSVARWDEVMGMGEILEKKGSLWTTTGITRNGKLYCHIEEILFLAERGALLLSDGNETSLNINDIYKKIASGKAGCSWEAFEAYRHLKSLGYIVGRHGISWTMKSCCSSNSLEDVLDSNGRFNQVVKEEIFTRFTNIQIVEMKLAFDVYLPNSNFRKSSPGEPIFVLSILRDSPPSRVEVEKLQRKCNAQSQHPSSDILALLAFKKGVTNDPTGYITDSWNEESINFNCCPSSWNGILCNGGNVAAIVLDNHGISGTADLSSLKFLDVSNNLLFGKVPDSFGNLKSLQNLSLSGNNFSGSIPDSIGGLISIQSLDLSKNSLSGSLPSGLKSLKRLVYLDLSFNTFSKGIPAVFADILSLEFLDLSWNQLDGGVPWSLLMESNIVHVDLSGNLLRSSNVEEMKFLAEVSETVKYLNLSNNQLTGSLIDGGEMSTFGSLKVLDLSYNQLSGPLPGFDYVYDLEVLRLGNNGFDGFLPNGLLKGDSLVLSELDLSANNLSDLLTSSTLQELNLGNNQLFGEIVFSPSLSNKSNLQALNLSSNRFNGTFPEDLTSLSRLQVLDISANNFSGPLPPSITNLTYLNSLDISLNQFTGPLPSNLLDTLMAFNASYNDLSGPILANLQKFPDSSFHPGNARLESPAGHPNNGTSPSERRGHKPRLESPAGHPNNGTSPSERRDRPGRRGPPLTWAQRLKIAVDVARGLNYLHFDCAVPHGNLKSTNILLDGLDLNARVSDYCLHLLMTQSGTTEQILGSGVLGY</sequence>
<evidence type="ECO:0000256" key="7">
    <source>
        <dbReference type="SAM" id="MobiDB-lite"/>
    </source>
</evidence>
<evidence type="ECO:0000256" key="5">
    <source>
        <dbReference type="ARBA" id="ARBA00022989"/>
    </source>
</evidence>
<evidence type="ECO:0000313" key="9">
    <source>
        <dbReference type="EMBL" id="ONK65202.1"/>
    </source>
</evidence>
<dbReference type="Gramene" id="ONK65202">
    <property type="protein sequence ID" value="ONK65202"/>
    <property type="gene ID" value="A4U43_C07F34730"/>
</dbReference>
<name>A0A5P1EH45_ASPOF</name>
<protein>
    <recommendedName>
        <fullName evidence="8">Protein kinase domain-containing protein</fullName>
    </recommendedName>
</protein>
<dbReference type="SUPFAM" id="SSF52058">
    <property type="entry name" value="L domain-like"/>
    <property type="match status" value="1"/>
</dbReference>
<evidence type="ECO:0000256" key="4">
    <source>
        <dbReference type="ARBA" id="ARBA00022737"/>
    </source>
</evidence>
<dbReference type="FunFam" id="3.80.10.10:FF:000095">
    <property type="entry name" value="LRR receptor-like serine/threonine-protein kinase GSO1"/>
    <property type="match status" value="1"/>
</dbReference>
<feature type="region of interest" description="Disordered" evidence="7">
    <location>
        <begin position="670"/>
        <end position="727"/>
    </location>
</feature>
<dbReference type="PROSITE" id="PS51450">
    <property type="entry name" value="LRR"/>
    <property type="match status" value="1"/>
</dbReference>
<dbReference type="InterPro" id="IPR000719">
    <property type="entry name" value="Prot_kinase_dom"/>
</dbReference>
<evidence type="ECO:0000259" key="8">
    <source>
        <dbReference type="PROSITE" id="PS50011"/>
    </source>
</evidence>
<dbReference type="InterPro" id="IPR001245">
    <property type="entry name" value="Ser-Thr/Tyr_kinase_cat_dom"/>
</dbReference>
<accession>A0A5P1EH45</accession>
<dbReference type="InterPro" id="IPR001611">
    <property type="entry name" value="Leu-rich_rpt"/>
</dbReference>
<dbReference type="InterPro" id="IPR032675">
    <property type="entry name" value="LRR_dom_sf"/>
</dbReference>
<keyword evidence="10" id="KW-1185">Reference proteome</keyword>
<dbReference type="SMART" id="SM00369">
    <property type="entry name" value="LRR_TYP"/>
    <property type="match status" value="6"/>
</dbReference>
<keyword evidence="5" id="KW-1133">Transmembrane helix</keyword>
<dbReference type="AlphaFoldDB" id="A0A5P1EH45"/>
<dbReference type="InterPro" id="IPR003591">
    <property type="entry name" value="Leu-rich_rpt_typical-subtyp"/>
</dbReference>
<keyword evidence="6" id="KW-0472">Membrane</keyword>
<gene>
    <name evidence="9" type="ORF">A4U43_C07F34730</name>
</gene>
<proteinExistence type="predicted"/>
<dbReference type="GO" id="GO:0005524">
    <property type="term" value="F:ATP binding"/>
    <property type="evidence" value="ECO:0007669"/>
    <property type="project" value="InterPro"/>
</dbReference>
<dbReference type="Gene3D" id="1.10.510.10">
    <property type="entry name" value="Transferase(Phosphotransferase) domain 1"/>
    <property type="match status" value="1"/>
</dbReference>
<dbReference type="Gene3D" id="3.80.10.10">
    <property type="entry name" value="Ribonuclease Inhibitor"/>
    <property type="match status" value="3"/>
</dbReference>
<comment type="subcellular location">
    <subcellularLocation>
        <location evidence="1">Membrane</location>
        <topology evidence="1">Single-pass membrane protein</topology>
    </subcellularLocation>
</comment>
<organism evidence="9 10">
    <name type="scientific">Asparagus officinalis</name>
    <name type="common">Garden asparagus</name>
    <dbReference type="NCBI Taxonomy" id="4686"/>
    <lineage>
        <taxon>Eukaryota</taxon>
        <taxon>Viridiplantae</taxon>
        <taxon>Streptophyta</taxon>
        <taxon>Embryophyta</taxon>
        <taxon>Tracheophyta</taxon>
        <taxon>Spermatophyta</taxon>
        <taxon>Magnoliopsida</taxon>
        <taxon>Liliopsida</taxon>
        <taxon>Asparagales</taxon>
        <taxon>Asparagaceae</taxon>
        <taxon>Asparagoideae</taxon>
        <taxon>Asparagus</taxon>
    </lineage>
</organism>
<feature type="compositionally biased region" description="Basic and acidic residues" evidence="7">
    <location>
        <begin position="7"/>
        <end position="22"/>
    </location>
</feature>
<dbReference type="PANTHER" id="PTHR48003">
    <property type="entry name" value="OS07G0626500 PROTEIN"/>
    <property type="match status" value="1"/>
</dbReference>
<dbReference type="PROSITE" id="PS50011">
    <property type="entry name" value="PROTEIN_KINASE_DOM"/>
    <property type="match status" value="1"/>
</dbReference>
<evidence type="ECO:0000256" key="2">
    <source>
        <dbReference type="ARBA" id="ARBA00022614"/>
    </source>
</evidence>
<dbReference type="Pfam" id="PF12928">
    <property type="entry name" value="tRNA_int_end_N2"/>
    <property type="match status" value="1"/>
</dbReference>
<evidence type="ECO:0000256" key="3">
    <source>
        <dbReference type="ARBA" id="ARBA00022692"/>
    </source>
</evidence>
<dbReference type="InterPro" id="IPR011009">
    <property type="entry name" value="Kinase-like_dom_sf"/>
</dbReference>
<dbReference type="Pfam" id="PF13855">
    <property type="entry name" value="LRR_8"/>
    <property type="match status" value="1"/>
</dbReference>
<evidence type="ECO:0000256" key="1">
    <source>
        <dbReference type="ARBA" id="ARBA00004167"/>
    </source>
</evidence>
<feature type="domain" description="Protein kinase" evidence="8">
    <location>
        <begin position="548"/>
        <end position="799"/>
    </location>
</feature>
<evidence type="ECO:0000313" key="10">
    <source>
        <dbReference type="Proteomes" id="UP000243459"/>
    </source>
</evidence>
<keyword evidence="2" id="KW-0433">Leucine-rich repeat</keyword>
<dbReference type="PANTHER" id="PTHR48003:SF4">
    <property type="entry name" value="LRR RECEPTOR-LIKE SERINE_THREONINE-PROTEIN KINASE GHR1"/>
    <property type="match status" value="1"/>
</dbReference>
<dbReference type="Pfam" id="PF00560">
    <property type="entry name" value="LRR_1"/>
    <property type="match status" value="6"/>
</dbReference>
<dbReference type="InterPro" id="IPR053059">
    <property type="entry name" value="Inactive_SerThr-Kinase_ABA"/>
</dbReference>
<dbReference type="Pfam" id="PF08263">
    <property type="entry name" value="LRRNT_2"/>
    <property type="match status" value="1"/>
</dbReference>
<dbReference type="InterPro" id="IPR013210">
    <property type="entry name" value="LRR_N_plant-typ"/>
</dbReference>
<dbReference type="Proteomes" id="UP000243459">
    <property type="component" value="Chromosome 7"/>
</dbReference>
<feature type="region of interest" description="Disordered" evidence="7">
    <location>
        <begin position="1"/>
        <end position="34"/>
    </location>
</feature>
<dbReference type="SUPFAM" id="SSF56112">
    <property type="entry name" value="Protein kinase-like (PK-like)"/>
    <property type="match status" value="1"/>
</dbReference>
<reference evidence="10" key="1">
    <citation type="journal article" date="2017" name="Nat. Commun.">
        <title>The asparagus genome sheds light on the origin and evolution of a young Y chromosome.</title>
        <authorList>
            <person name="Harkess A."/>
            <person name="Zhou J."/>
            <person name="Xu C."/>
            <person name="Bowers J.E."/>
            <person name="Van der Hulst R."/>
            <person name="Ayyampalayam S."/>
            <person name="Mercati F."/>
            <person name="Riccardi P."/>
            <person name="McKain M.R."/>
            <person name="Kakrana A."/>
            <person name="Tang H."/>
            <person name="Ray J."/>
            <person name="Groenendijk J."/>
            <person name="Arikit S."/>
            <person name="Mathioni S.M."/>
            <person name="Nakano M."/>
            <person name="Shan H."/>
            <person name="Telgmann-Rauber A."/>
            <person name="Kanno A."/>
            <person name="Yue Z."/>
            <person name="Chen H."/>
            <person name="Li W."/>
            <person name="Chen Y."/>
            <person name="Xu X."/>
            <person name="Zhang Y."/>
            <person name="Luo S."/>
            <person name="Chen H."/>
            <person name="Gao J."/>
            <person name="Mao Z."/>
            <person name="Pires J.C."/>
            <person name="Luo M."/>
            <person name="Kudrna D."/>
            <person name="Wing R.A."/>
            <person name="Meyers B.C."/>
            <person name="Yi K."/>
            <person name="Kong H."/>
            <person name="Lavrijsen P."/>
            <person name="Sunseri F."/>
            <person name="Falavigna A."/>
            <person name="Ye Y."/>
            <person name="Leebens-Mack J.H."/>
            <person name="Chen G."/>
        </authorList>
    </citation>
    <scope>NUCLEOTIDE SEQUENCE [LARGE SCALE GENOMIC DNA]</scope>
    <source>
        <strain evidence="10">cv. DH0086</strain>
    </source>
</reference>